<evidence type="ECO:0000313" key="1">
    <source>
        <dbReference type="EMBL" id="GAC58149.1"/>
    </source>
</evidence>
<reference evidence="1 2" key="1">
    <citation type="submission" date="2012-12" db="EMBL/GenBank/DDBJ databases">
        <title>Whole genome shotgun sequence of Gordonia hirsuta NBRC 16056.</title>
        <authorList>
            <person name="Isaki-Nakamura S."/>
            <person name="Hosoyama A."/>
            <person name="Tsuchikane K."/>
            <person name="Katsumata H."/>
            <person name="Baba S."/>
            <person name="Yamazaki S."/>
            <person name="Fujita N."/>
        </authorList>
    </citation>
    <scope>NUCLEOTIDE SEQUENCE [LARGE SCALE GENOMIC DNA]</scope>
    <source>
        <strain evidence="1 2">NBRC 16056</strain>
    </source>
</reference>
<gene>
    <name evidence="1" type="ORF">GOHSU_31_00100</name>
</gene>
<comment type="caution">
    <text evidence="1">The sequence shown here is derived from an EMBL/GenBank/DDBJ whole genome shotgun (WGS) entry which is preliminary data.</text>
</comment>
<evidence type="ECO:0000313" key="2">
    <source>
        <dbReference type="Proteomes" id="UP000053405"/>
    </source>
</evidence>
<proteinExistence type="predicted"/>
<dbReference type="InterPro" id="IPR027417">
    <property type="entry name" value="P-loop_NTPase"/>
</dbReference>
<protein>
    <submittedName>
        <fullName evidence="1">Uncharacterized protein</fullName>
    </submittedName>
</protein>
<dbReference type="Proteomes" id="UP000053405">
    <property type="component" value="Unassembled WGS sequence"/>
</dbReference>
<dbReference type="RefSeq" id="WP_005941746.1">
    <property type="nucleotide sequence ID" value="NZ_ATVK01000016.1"/>
</dbReference>
<dbReference type="EMBL" id="BANT01000031">
    <property type="protein sequence ID" value="GAC58149.1"/>
    <property type="molecule type" value="Genomic_DNA"/>
</dbReference>
<dbReference type="AlphaFoldDB" id="L7LB58"/>
<dbReference type="SUPFAM" id="SSF52540">
    <property type="entry name" value="P-loop containing nucleoside triphosphate hydrolases"/>
    <property type="match status" value="1"/>
</dbReference>
<dbReference type="STRING" id="1121927.GOHSU_31_00100"/>
<dbReference type="CDD" id="cd01983">
    <property type="entry name" value="SIMIBI"/>
    <property type="match status" value="1"/>
</dbReference>
<organism evidence="1 2">
    <name type="scientific">Gordonia hirsuta DSM 44140 = NBRC 16056</name>
    <dbReference type="NCBI Taxonomy" id="1121927"/>
    <lineage>
        <taxon>Bacteria</taxon>
        <taxon>Bacillati</taxon>
        <taxon>Actinomycetota</taxon>
        <taxon>Actinomycetes</taxon>
        <taxon>Mycobacteriales</taxon>
        <taxon>Gordoniaceae</taxon>
        <taxon>Gordonia</taxon>
    </lineage>
</organism>
<accession>L7LB58</accession>
<dbReference type="Gene3D" id="3.40.50.300">
    <property type="entry name" value="P-loop containing nucleotide triphosphate hydrolases"/>
    <property type="match status" value="1"/>
</dbReference>
<sequence>MSLVSNGSPGSAPPLVAAAHRLAESGELRSGILAIDGPSGSGKSTFADALAARLAELGRPPLLIRTDDYATWDDPASWWPELESDVLAPFGRSHDVTYRPRTWYDGAAHPGPVQHLRWAPLMILEGVTAARQAISSRVARALWIDGPDAPQRLERAVGRDGEDQRELLAAWQRFEEGWFAVDRTRERCQIVRY</sequence>
<dbReference type="eggNOG" id="COG0572">
    <property type="taxonomic scope" value="Bacteria"/>
</dbReference>
<keyword evidence="2" id="KW-1185">Reference proteome</keyword>
<name>L7LB58_9ACTN</name>